<protein>
    <submittedName>
        <fullName evidence="2">Uncharacterized protein</fullName>
    </submittedName>
</protein>
<evidence type="ECO:0000256" key="1">
    <source>
        <dbReference type="SAM" id="MobiDB-lite"/>
    </source>
</evidence>
<dbReference type="Proteomes" id="UP000244649">
    <property type="component" value="Unassembled WGS sequence"/>
</dbReference>
<sequence>MRNKIVLIGAVAVIAYVVGTRTPRVQMKSRESVGHQLVRLWNDPRARKRRHKAAKKAAAAAQKRAEKTFRELRK</sequence>
<dbReference type="RefSeq" id="WP_116536951.1">
    <property type="nucleotide sequence ID" value="NZ_JAQDQE010000001.1"/>
</dbReference>
<evidence type="ECO:0000313" key="3">
    <source>
        <dbReference type="Proteomes" id="UP000244649"/>
    </source>
</evidence>
<proteinExistence type="predicted"/>
<name>A0A2T7WQZ4_MICTE</name>
<feature type="compositionally biased region" description="Basic residues" evidence="1">
    <location>
        <begin position="46"/>
        <end position="55"/>
    </location>
</feature>
<organism evidence="2 3">
    <name type="scientific">Microbacterium testaceum</name>
    <name type="common">Aureobacterium testaceum</name>
    <name type="synonym">Brevibacterium testaceum</name>
    <dbReference type="NCBI Taxonomy" id="2033"/>
    <lineage>
        <taxon>Bacteria</taxon>
        <taxon>Bacillati</taxon>
        <taxon>Actinomycetota</taxon>
        <taxon>Actinomycetes</taxon>
        <taxon>Micrococcales</taxon>
        <taxon>Microbacteriaceae</taxon>
        <taxon>Microbacterium</taxon>
    </lineage>
</organism>
<comment type="caution">
    <text evidence="2">The sequence shown here is derived from an EMBL/GenBank/DDBJ whole genome shotgun (WGS) entry which is preliminary data.</text>
</comment>
<feature type="compositionally biased region" description="Basic and acidic residues" evidence="1">
    <location>
        <begin position="63"/>
        <end position="74"/>
    </location>
</feature>
<feature type="region of interest" description="Disordered" evidence="1">
    <location>
        <begin position="46"/>
        <end position="74"/>
    </location>
</feature>
<reference evidence="2 3" key="1">
    <citation type="submission" date="2018-04" db="EMBL/GenBank/DDBJ databases">
        <authorList>
            <person name="Go L.Y."/>
            <person name="Mitchell J.A."/>
        </authorList>
    </citation>
    <scope>NUCLEOTIDE SEQUENCE [LARGE SCALE GENOMIC DNA]</scope>
    <source>
        <strain evidence="2 3">TPD7010</strain>
    </source>
</reference>
<accession>A0A2T7WQZ4</accession>
<dbReference type="AlphaFoldDB" id="A0A2T7WQZ4"/>
<evidence type="ECO:0000313" key="2">
    <source>
        <dbReference type="EMBL" id="PVE76991.1"/>
    </source>
</evidence>
<dbReference type="EMBL" id="QDFT01000008">
    <property type="protein sequence ID" value="PVE76991.1"/>
    <property type="molecule type" value="Genomic_DNA"/>
</dbReference>
<gene>
    <name evidence="2" type="ORF">DC432_05135</name>
</gene>